<evidence type="ECO:0000256" key="5">
    <source>
        <dbReference type="ARBA" id="ARBA00023136"/>
    </source>
</evidence>
<feature type="transmembrane region" description="Helical" evidence="6">
    <location>
        <begin position="21"/>
        <end position="41"/>
    </location>
</feature>
<feature type="transmembrane region" description="Helical" evidence="6">
    <location>
        <begin position="328"/>
        <end position="350"/>
    </location>
</feature>
<feature type="transmembrane region" description="Helical" evidence="6">
    <location>
        <begin position="302"/>
        <end position="322"/>
    </location>
</feature>
<keyword evidence="4 6" id="KW-1133">Transmembrane helix</keyword>
<dbReference type="PANTHER" id="PTHR23513:SF11">
    <property type="entry name" value="STAPHYLOFERRIN A TRANSPORTER"/>
    <property type="match status" value="1"/>
</dbReference>
<dbReference type="Gene3D" id="1.20.1250.20">
    <property type="entry name" value="MFS general substrate transporter like domains"/>
    <property type="match status" value="1"/>
</dbReference>
<organism evidence="8 9">
    <name type="scientific">Sanguibacter antarcticus</name>
    <dbReference type="NCBI Taxonomy" id="372484"/>
    <lineage>
        <taxon>Bacteria</taxon>
        <taxon>Bacillati</taxon>
        <taxon>Actinomycetota</taxon>
        <taxon>Actinomycetes</taxon>
        <taxon>Micrococcales</taxon>
        <taxon>Sanguibacteraceae</taxon>
        <taxon>Sanguibacter</taxon>
    </lineage>
</organism>
<feature type="transmembrane region" description="Helical" evidence="6">
    <location>
        <begin position="238"/>
        <end position="263"/>
    </location>
</feature>
<proteinExistence type="predicted"/>
<dbReference type="EMBL" id="PDJG01000001">
    <property type="protein sequence ID" value="PFG35258.1"/>
    <property type="molecule type" value="Genomic_DNA"/>
</dbReference>
<dbReference type="CDD" id="cd06173">
    <property type="entry name" value="MFS_MefA_like"/>
    <property type="match status" value="1"/>
</dbReference>
<dbReference type="GO" id="GO:0022857">
    <property type="term" value="F:transmembrane transporter activity"/>
    <property type="evidence" value="ECO:0007669"/>
    <property type="project" value="InterPro"/>
</dbReference>
<keyword evidence="2" id="KW-1003">Cell membrane</keyword>
<evidence type="ECO:0000259" key="7">
    <source>
        <dbReference type="PROSITE" id="PS50850"/>
    </source>
</evidence>
<evidence type="ECO:0000256" key="4">
    <source>
        <dbReference type="ARBA" id="ARBA00022989"/>
    </source>
</evidence>
<evidence type="ECO:0000256" key="6">
    <source>
        <dbReference type="SAM" id="Phobius"/>
    </source>
</evidence>
<evidence type="ECO:0000256" key="1">
    <source>
        <dbReference type="ARBA" id="ARBA00004651"/>
    </source>
</evidence>
<dbReference type="PROSITE" id="PS50850">
    <property type="entry name" value="MFS"/>
    <property type="match status" value="1"/>
</dbReference>
<name>A0A2A9E8I1_9MICO</name>
<feature type="domain" description="Major facilitator superfamily (MFS) profile" evidence="7">
    <location>
        <begin position="236"/>
        <end position="429"/>
    </location>
</feature>
<dbReference type="InterPro" id="IPR011701">
    <property type="entry name" value="MFS"/>
</dbReference>
<keyword evidence="9" id="KW-1185">Reference proteome</keyword>
<evidence type="ECO:0000256" key="2">
    <source>
        <dbReference type="ARBA" id="ARBA00022475"/>
    </source>
</evidence>
<feature type="transmembrane region" description="Helical" evidence="6">
    <location>
        <begin position="389"/>
        <end position="410"/>
    </location>
</feature>
<dbReference type="AlphaFoldDB" id="A0A2A9E8I1"/>
<dbReference type="SUPFAM" id="SSF103473">
    <property type="entry name" value="MFS general substrate transporter"/>
    <property type="match status" value="1"/>
</dbReference>
<sequence>MTRQARLSATRPSGLPGLVGAHTLAVVGNVVTLVALPLYVLDETGSAVLTGVLAIATTLPIVLGGALGGVLVDRFGYRRSSIVSDLVGAATISAIPLLHATVGLPLWGLFALVFATGLLDAPGQGARTALVPEAAGRAGVPLDRAMGWWGAAQRSGAMIGAPLAGLLVAWLGPIVVLVLNGATFLVSALLVQRTVPVDLQAEDDPTGPGASGDAPDEAYWAALRAGLQAVWSARLLRAVVLMVLLTNALDVGLLNVALPVYAADELGGARAYGLLVGAFGLGALTGSLVYSAVGTRVSRRATYALGFALAGPPMCFALAARPGLVGCVAVMVVGGLAAGALNPIIGTLLLEQVPRRMRARVNGAVGAGAWAAMPVGALGAGVLVEEVGLVTALVVMGAAYTVIVVGPFVLPVWRGLERPRTVGTVDDHG</sequence>
<feature type="transmembrane region" description="Helical" evidence="6">
    <location>
        <begin position="269"/>
        <end position="290"/>
    </location>
</feature>
<evidence type="ECO:0000313" key="9">
    <source>
        <dbReference type="Proteomes" id="UP000225548"/>
    </source>
</evidence>
<evidence type="ECO:0000256" key="3">
    <source>
        <dbReference type="ARBA" id="ARBA00022692"/>
    </source>
</evidence>
<comment type="subcellular location">
    <subcellularLocation>
        <location evidence="1">Cell membrane</location>
        <topology evidence="1">Multi-pass membrane protein</topology>
    </subcellularLocation>
</comment>
<dbReference type="RefSeq" id="WP_098456170.1">
    <property type="nucleotide sequence ID" value="NZ_PDJG01000001.1"/>
</dbReference>
<feature type="transmembrane region" description="Helical" evidence="6">
    <location>
        <begin position="362"/>
        <end position="383"/>
    </location>
</feature>
<dbReference type="OrthoDB" id="9793136at2"/>
<dbReference type="Pfam" id="PF07690">
    <property type="entry name" value="MFS_1"/>
    <property type="match status" value="1"/>
</dbReference>
<gene>
    <name evidence="8" type="ORF">ATL42_3200</name>
</gene>
<comment type="caution">
    <text evidence="8">The sequence shown here is derived from an EMBL/GenBank/DDBJ whole genome shotgun (WGS) entry which is preliminary data.</text>
</comment>
<keyword evidence="3 6" id="KW-0812">Transmembrane</keyword>
<dbReference type="InterPro" id="IPR020846">
    <property type="entry name" value="MFS_dom"/>
</dbReference>
<feature type="transmembrane region" description="Helical" evidence="6">
    <location>
        <begin position="93"/>
        <end position="115"/>
    </location>
</feature>
<dbReference type="Proteomes" id="UP000225548">
    <property type="component" value="Unassembled WGS sequence"/>
</dbReference>
<dbReference type="GO" id="GO:0005886">
    <property type="term" value="C:plasma membrane"/>
    <property type="evidence" value="ECO:0007669"/>
    <property type="project" value="UniProtKB-SubCell"/>
</dbReference>
<protein>
    <submittedName>
        <fullName evidence="8">MFS transporter</fullName>
    </submittedName>
</protein>
<accession>A0A2A9E8I1</accession>
<keyword evidence="5 6" id="KW-0472">Membrane</keyword>
<dbReference type="PANTHER" id="PTHR23513">
    <property type="entry name" value="INTEGRAL MEMBRANE EFFLUX PROTEIN-RELATED"/>
    <property type="match status" value="1"/>
</dbReference>
<feature type="transmembrane region" description="Helical" evidence="6">
    <location>
        <begin position="47"/>
        <end position="72"/>
    </location>
</feature>
<dbReference type="InterPro" id="IPR036259">
    <property type="entry name" value="MFS_trans_sf"/>
</dbReference>
<reference evidence="8 9" key="1">
    <citation type="submission" date="2017-10" db="EMBL/GenBank/DDBJ databases">
        <title>Sequencing the genomes of 1000 actinobacteria strains.</title>
        <authorList>
            <person name="Klenk H.-P."/>
        </authorList>
    </citation>
    <scope>NUCLEOTIDE SEQUENCE [LARGE SCALE GENOMIC DNA]</scope>
    <source>
        <strain evidence="8 9">DSM 18966</strain>
    </source>
</reference>
<feature type="transmembrane region" description="Helical" evidence="6">
    <location>
        <begin position="167"/>
        <end position="191"/>
    </location>
</feature>
<evidence type="ECO:0000313" key="8">
    <source>
        <dbReference type="EMBL" id="PFG35258.1"/>
    </source>
</evidence>